<dbReference type="EMBL" id="UINC01002297">
    <property type="protein sequence ID" value="SUZ95130.1"/>
    <property type="molecule type" value="Genomic_DNA"/>
</dbReference>
<dbReference type="AlphaFoldDB" id="A0A381RTC5"/>
<evidence type="ECO:0000256" key="6">
    <source>
        <dbReference type="ARBA" id="ARBA00022917"/>
    </source>
</evidence>
<keyword evidence="3" id="KW-0436">Ligase</keyword>
<dbReference type="PROSITE" id="PS50862">
    <property type="entry name" value="AA_TRNA_LIGASE_II"/>
    <property type="match status" value="1"/>
</dbReference>
<dbReference type="Pfam" id="PF03129">
    <property type="entry name" value="HGTP_anticodon"/>
    <property type="match status" value="1"/>
</dbReference>
<feature type="domain" description="Aminoacyl-transfer RNA synthetases class-II family profile" evidence="10">
    <location>
        <begin position="1"/>
        <end position="298"/>
    </location>
</feature>
<comment type="catalytic activity">
    <reaction evidence="9">
        <text>tRNA(His) + L-histidine + ATP = L-histidyl-tRNA(His) + AMP + diphosphate + H(+)</text>
        <dbReference type="Rhea" id="RHEA:17313"/>
        <dbReference type="Rhea" id="RHEA-COMP:9665"/>
        <dbReference type="Rhea" id="RHEA-COMP:9689"/>
        <dbReference type="ChEBI" id="CHEBI:15378"/>
        <dbReference type="ChEBI" id="CHEBI:30616"/>
        <dbReference type="ChEBI" id="CHEBI:33019"/>
        <dbReference type="ChEBI" id="CHEBI:57595"/>
        <dbReference type="ChEBI" id="CHEBI:78442"/>
        <dbReference type="ChEBI" id="CHEBI:78527"/>
        <dbReference type="ChEBI" id="CHEBI:456215"/>
        <dbReference type="EC" id="6.1.1.21"/>
    </reaction>
</comment>
<dbReference type="InterPro" id="IPR006195">
    <property type="entry name" value="aa-tRNA-synth_II"/>
</dbReference>
<dbReference type="GO" id="GO:0006427">
    <property type="term" value="P:histidyl-tRNA aminoacylation"/>
    <property type="evidence" value="ECO:0007669"/>
    <property type="project" value="InterPro"/>
</dbReference>
<evidence type="ECO:0000256" key="4">
    <source>
        <dbReference type="ARBA" id="ARBA00022741"/>
    </source>
</evidence>
<dbReference type="InterPro" id="IPR045864">
    <property type="entry name" value="aa-tRNA-synth_II/BPL/LPL"/>
</dbReference>
<sequence>MFEKTRLFARSVGEETDIVSKEMYSWEDRDGSSLTLRPELTASVVRSYIQHNLGGQAPAQRLYYLGPLFRRERPQKGRQRQFHQFGVEAFGSENPEQDTEIIALAWHILSECGLSANATLHLNSIGSSDCRSAYKEALKDFIRPNLKQFSETSQRRFETNTLRILDTKAEHEKKLLEGVPLVSDYFTDEDKIHFDSVQHFLNAMDIPFALNPKLVRGLDYYSRTVFEFTSPVLGAQDALLGGGRYDELVETLGGKPTPAIGFAAGMERFLIALESIEKTESDPKPDIYFICLEEDGLPAALSLCQQLRRAGKNLVMDSLRRSLKAQLREANKSGAGHALILGREEIESNSIVIKDLEKGHQVTVLQSSLIEKL</sequence>
<dbReference type="InterPro" id="IPR041715">
    <property type="entry name" value="HisRS-like_core"/>
</dbReference>
<dbReference type="NCBIfam" id="TIGR00442">
    <property type="entry name" value="hisS"/>
    <property type="match status" value="1"/>
</dbReference>
<evidence type="ECO:0000259" key="10">
    <source>
        <dbReference type="PROSITE" id="PS50862"/>
    </source>
</evidence>
<dbReference type="CDD" id="cd00773">
    <property type="entry name" value="HisRS-like_core"/>
    <property type="match status" value="1"/>
</dbReference>
<keyword evidence="5" id="KW-0067">ATP-binding</keyword>
<dbReference type="SUPFAM" id="SSF55681">
    <property type="entry name" value="Class II aaRS and biotin synthetases"/>
    <property type="match status" value="1"/>
</dbReference>
<keyword evidence="4" id="KW-0547">Nucleotide-binding</keyword>
<evidence type="ECO:0000256" key="2">
    <source>
        <dbReference type="ARBA" id="ARBA00012815"/>
    </source>
</evidence>
<dbReference type="PIRSF" id="PIRSF001549">
    <property type="entry name" value="His-tRNA_synth"/>
    <property type="match status" value="1"/>
</dbReference>
<accession>A0A381RTC5</accession>
<gene>
    <name evidence="11" type="ORF">METZ01_LOCUS47984</name>
</gene>
<dbReference type="Pfam" id="PF13393">
    <property type="entry name" value="tRNA-synt_His"/>
    <property type="match status" value="1"/>
</dbReference>
<evidence type="ECO:0000256" key="8">
    <source>
        <dbReference type="ARBA" id="ARBA00030619"/>
    </source>
</evidence>
<keyword evidence="7" id="KW-0030">Aminoacyl-tRNA synthetase</keyword>
<evidence type="ECO:0000313" key="11">
    <source>
        <dbReference type="EMBL" id="SUZ95130.1"/>
    </source>
</evidence>
<dbReference type="InterPro" id="IPR015807">
    <property type="entry name" value="His-tRNA-ligase"/>
</dbReference>
<comment type="similarity">
    <text evidence="1">Belongs to the class-II aminoacyl-tRNA synthetase family.</text>
</comment>
<dbReference type="EC" id="6.1.1.21" evidence="2"/>
<dbReference type="PANTHER" id="PTHR43707">
    <property type="entry name" value="HISTIDYL-TRNA SYNTHETASE"/>
    <property type="match status" value="1"/>
</dbReference>
<dbReference type="HAMAP" id="MF_00127">
    <property type="entry name" value="His_tRNA_synth"/>
    <property type="match status" value="1"/>
</dbReference>
<dbReference type="InterPro" id="IPR004154">
    <property type="entry name" value="Anticodon-bd"/>
</dbReference>
<evidence type="ECO:0000256" key="7">
    <source>
        <dbReference type="ARBA" id="ARBA00023146"/>
    </source>
</evidence>
<dbReference type="GO" id="GO:0005737">
    <property type="term" value="C:cytoplasm"/>
    <property type="evidence" value="ECO:0007669"/>
    <property type="project" value="InterPro"/>
</dbReference>
<dbReference type="InterPro" id="IPR004516">
    <property type="entry name" value="HisRS/HisZ"/>
</dbReference>
<organism evidence="11">
    <name type="scientific">marine metagenome</name>
    <dbReference type="NCBI Taxonomy" id="408172"/>
    <lineage>
        <taxon>unclassified sequences</taxon>
        <taxon>metagenomes</taxon>
        <taxon>ecological metagenomes</taxon>
    </lineage>
</organism>
<dbReference type="Gene3D" id="3.40.50.800">
    <property type="entry name" value="Anticodon-binding domain"/>
    <property type="match status" value="1"/>
</dbReference>
<dbReference type="CDD" id="cd00859">
    <property type="entry name" value="HisRS_anticodon"/>
    <property type="match status" value="1"/>
</dbReference>
<reference evidence="11" key="1">
    <citation type="submission" date="2018-05" db="EMBL/GenBank/DDBJ databases">
        <authorList>
            <person name="Lanie J.A."/>
            <person name="Ng W.-L."/>
            <person name="Kazmierczak K.M."/>
            <person name="Andrzejewski T.M."/>
            <person name="Davidsen T.M."/>
            <person name="Wayne K.J."/>
            <person name="Tettelin H."/>
            <person name="Glass J.I."/>
            <person name="Rusch D."/>
            <person name="Podicherti R."/>
            <person name="Tsui H.-C.T."/>
            <person name="Winkler M.E."/>
        </authorList>
    </citation>
    <scope>NUCLEOTIDE SEQUENCE</scope>
</reference>
<protein>
    <recommendedName>
        <fullName evidence="2">histidine--tRNA ligase</fullName>
        <ecNumber evidence="2">6.1.1.21</ecNumber>
    </recommendedName>
    <alternativeName>
        <fullName evidence="8">Histidyl-tRNA synthetase</fullName>
    </alternativeName>
</protein>
<evidence type="ECO:0000256" key="1">
    <source>
        <dbReference type="ARBA" id="ARBA00008226"/>
    </source>
</evidence>
<proteinExistence type="inferred from homology"/>
<dbReference type="GO" id="GO:0004821">
    <property type="term" value="F:histidine-tRNA ligase activity"/>
    <property type="evidence" value="ECO:0007669"/>
    <property type="project" value="UniProtKB-EC"/>
</dbReference>
<keyword evidence="6" id="KW-0648">Protein biosynthesis</keyword>
<dbReference type="Gene3D" id="3.30.930.10">
    <property type="entry name" value="Bira Bifunctional Protein, Domain 2"/>
    <property type="match status" value="1"/>
</dbReference>
<dbReference type="SUPFAM" id="SSF52954">
    <property type="entry name" value="Class II aaRS ABD-related"/>
    <property type="match status" value="1"/>
</dbReference>
<dbReference type="PANTHER" id="PTHR43707:SF1">
    <property type="entry name" value="HISTIDINE--TRNA LIGASE, MITOCHONDRIAL-RELATED"/>
    <property type="match status" value="1"/>
</dbReference>
<dbReference type="GO" id="GO:0005524">
    <property type="term" value="F:ATP binding"/>
    <property type="evidence" value="ECO:0007669"/>
    <property type="project" value="UniProtKB-KW"/>
</dbReference>
<dbReference type="InterPro" id="IPR036621">
    <property type="entry name" value="Anticodon-bd_dom_sf"/>
</dbReference>
<evidence type="ECO:0000256" key="9">
    <source>
        <dbReference type="ARBA" id="ARBA00047639"/>
    </source>
</evidence>
<dbReference type="InterPro" id="IPR033656">
    <property type="entry name" value="HisRS_anticodon"/>
</dbReference>
<evidence type="ECO:0000256" key="5">
    <source>
        <dbReference type="ARBA" id="ARBA00022840"/>
    </source>
</evidence>
<name>A0A381RTC5_9ZZZZ</name>
<evidence type="ECO:0000256" key="3">
    <source>
        <dbReference type="ARBA" id="ARBA00022598"/>
    </source>
</evidence>